<reference evidence="3" key="1">
    <citation type="journal article" date="2020" name="Appl. Environ. Microbiol.">
        <title>Medium-Chain Fatty Acid Synthesis by 'Candidatus Weimeria bifida' gen. nov., sp. nov., and 'Candidatus Pseudoramibacter fermentans' sp. nov.</title>
        <authorList>
            <person name="Scarborough M.J."/>
            <person name="Myers K.S."/>
            <person name="Donohue T.J."/>
            <person name="Noguera D.R."/>
        </authorList>
    </citation>
    <scope>NUCLEOTIDE SEQUENCE</scope>
    <source>
        <strain evidence="3">LCO1.1</strain>
    </source>
</reference>
<gene>
    <name evidence="3" type="ORF">FRC54_06155</name>
</gene>
<dbReference type="Pfam" id="PF01479">
    <property type="entry name" value="S4"/>
    <property type="match status" value="1"/>
</dbReference>
<dbReference type="EMBL" id="VOGC01000006">
    <property type="protein sequence ID" value="MQN01498.1"/>
    <property type="molecule type" value="Genomic_DNA"/>
</dbReference>
<sequence length="253" mass="28790">MKQNSDEFIRKHFSDLDGRAFSRDYPVFTDFLDLNEQSILRKSEGSFKCHISLFGGYDGSERQMAAFLPSDAFFDIDFPYHVLKIEPAVQKFAEKLTHRDYLGSLMGLMIKRELMGDLIVKKDENYCILFCVERIAGFIAENLTKVRHTEVTVKALPKHDAKFSPDFREEDIIITSDRLDSFVAACAHSSRSAASSLIDSEKIFLNGKIVTSHKAVIKEGDIITVRGKGKLKVFDFNGETQKGRLKVKIGWYD</sequence>
<evidence type="ECO:0000313" key="4">
    <source>
        <dbReference type="Proteomes" id="UP000460257"/>
    </source>
</evidence>
<organism evidence="3 4">
    <name type="scientific">Candidatus Weimeria bifida</name>
    <dbReference type="NCBI Taxonomy" id="2599074"/>
    <lineage>
        <taxon>Bacteria</taxon>
        <taxon>Bacillati</taxon>
        <taxon>Bacillota</taxon>
        <taxon>Clostridia</taxon>
        <taxon>Lachnospirales</taxon>
        <taxon>Lachnospiraceae</taxon>
        <taxon>Candidatus Weimeria</taxon>
    </lineage>
</organism>
<evidence type="ECO:0000259" key="2">
    <source>
        <dbReference type="SMART" id="SM00363"/>
    </source>
</evidence>
<evidence type="ECO:0000313" key="3">
    <source>
        <dbReference type="EMBL" id="MQN01498.1"/>
    </source>
</evidence>
<keyword evidence="4" id="KW-1185">Reference proteome</keyword>
<dbReference type="Gene3D" id="3.30.1370.160">
    <property type="match status" value="1"/>
</dbReference>
<dbReference type="InterPro" id="IPR036986">
    <property type="entry name" value="S4_RNA-bd_sf"/>
</dbReference>
<dbReference type="SUPFAM" id="SSF55174">
    <property type="entry name" value="Alpha-L RNA-binding motif"/>
    <property type="match status" value="1"/>
</dbReference>
<accession>A0A6N7IYS1</accession>
<dbReference type="CDD" id="cd00165">
    <property type="entry name" value="S4"/>
    <property type="match status" value="1"/>
</dbReference>
<evidence type="ECO:0000256" key="1">
    <source>
        <dbReference type="PROSITE-ProRule" id="PRU00182"/>
    </source>
</evidence>
<proteinExistence type="predicted"/>
<dbReference type="Gene3D" id="3.10.290.10">
    <property type="entry name" value="RNA-binding S4 domain"/>
    <property type="match status" value="1"/>
</dbReference>
<dbReference type="SMART" id="SM00363">
    <property type="entry name" value="S4"/>
    <property type="match status" value="1"/>
</dbReference>
<name>A0A6N7IYS1_9FIRM</name>
<keyword evidence="1" id="KW-0694">RNA-binding</keyword>
<dbReference type="AlphaFoldDB" id="A0A6N7IYS1"/>
<feature type="domain" description="RNA-binding S4" evidence="2">
    <location>
        <begin position="177"/>
        <end position="239"/>
    </location>
</feature>
<dbReference type="Proteomes" id="UP000460257">
    <property type="component" value="Unassembled WGS sequence"/>
</dbReference>
<protein>
    <recommendedName>
        <fullName evidence="2">RNA-binding S4 domain-containing protein</fullName>
    </recommendedName>
</protein>
<dbReference type="GO" id="GO:0003723">
    <property type="term" value="F:RNA binding"/>
    <property type="evidence" value="ECO:0007669"/>
    <property type="project" value="UniProtKB-KW"/>
</dbReference>
<dbReference type="InterPro" id="IPR002942">
    <property type="entry name" value="S4_RNA-bd"/>
</dbReference>
<dbReference type="Pfam" id="PF17774">
    <property type="entry name" value="YlmH_RBD"/>
    <property type="match status" value="1"/>
</dbReference>
<dbReference type="Gene3D" id="3.30.70.330">
    <property type="match status" value="1"/>
</dbReference>
<dbReference type="InterPro" id="IPR012677">
    <property type="entry name" value="Nucleotide-bd_a/b_plait_sf"/>
</dbReference>
<comment type="caution">
    <text evidence="3">The sequence shown here is derived from an EMBL/GenBank/DDBJ whole genome shotgun (WGS) entry which is preliminary data.</text>
</comment>
<dbReference type="InterPro" id="IPR040591">
    <property type="entry name" value="RqcP2_RBD"/>
</dbReference>
<dbReference type="PROSITE" id="PS50889">
    <property type="entry name" value="S4"/>
    <property type="match status" value="1"/>
</dbReference>